<reference evidence="1" key="1">
    <citation type="submission" date="2013-11" db="EMBL/GenBank/DDBJ databases">
        <title>The Genome Sequence of Phytophthora parasitica IAC_01/95.</title>
        <authorList>
            <consortium name="The Broad Institute Genomics Platform"/>
            <person name="Russ C."/>
            <person name="Tyler B."/>
            <person name="Panabieres F."/>
            <person name="Shan W."/>
            <person name="Tripathy S."/>
            <person name="Grunwald N."/>
            <person name="Machado M."/>
            <person name="Johnson C.S."/>
            <person name="Arredondo F."/>
            <person name="Hong C."/>
            <person name="Coffey M."/>
            <person name="Young S.K."/>
            <person name="Zeng Q."/>
            <person name="Gargeya S."/>
            <person name="Fitzgerald M."/>
            <person name="Abouelleil A."/>
            <person name="Alvarado L."/>
            <person name="Chapman S.B."/>
            <person name="Gainer-Dewar J."/>
            <person name="Goldberg J."/>
            <person name="Griggs A."/>
            <person name="Gujja S."/>
            <person name="Hansen M."/>
            <person name="Howarth C."/>
            <person name="Imamovic A."/>
            <person name="Ireland A."/>
            <person name="Larimer J."/>
            <person name="McCowan C."/>
            <person name="Murphy C."/>
            <person name="Pearson M."/>
            <person name="Poon T.W."/>
            <person name="Priest M."/>
            <person name="Roberts A."/>
            <person name="Saif S."/>
            <person name="Shea T."/>
            <person name="Sykes S."/>
            <person name="Wortman J."/>
            <person name="Nusbaum C."/>
            <person name="Birren B."/>
        </authorList>
    </citation>
    <scope>NUCLEOTIDE SEQUENCE [LARGE SCALE GENOMIC DNA]</scope>
    <source>
        <strain evidence="1">IAC_01/95</strain>
    </source>
</reference>
<dbReference type="EMBL" id="KI694461">
    <property type="protein sequence ID" value="ETM39834.1"/>
    <property type="molecule type" value="Genomic_DNA"/>
</dbReference>
<dbReference type="AlphaFoldDB" id="W2MWJ6"/>
<organism evidence="1">
    <name type="scientific">Phytophthora nicotianae</name>
    <name type="common">Potato buckeye rot agent</name>
    <name type="synonym">Phytophthora parasitica</name>
    <dbReference type="NCBI Taxonomy" id="4792"/>
    <lineage>
        <taxon>Eukaryota</taxon>
        <taxon>Sar</taxon>
        <taxon>Stramenopiles</taxon>
        <taxon>Oomycota</taxon>
        <taxon>Peronosporomycetes</taxon>
        <taxon>Peronosporales</taxon>
        <taxon>Peronosporaceae</taxon>
        <taxon>Phytophthora</taxon>
    </lineage>
</organism>
<protein>
    <submittedName>
        <fullName evidence="1">Uncharacterized protein</fullName>
    </submittedName>
</protein>
<gene>
    <name evidence="1" type="ORF">L914_14043</name>
</gene>
<sequence length="175" mass="19419">MATSRSPNDTRVAHVSLEPHATHLTLQLRLHDDRKSFYRPCTEKLDRVRYRLQLLASNVSIPGGSKRKNKHRNGGTAPTIPVKFLDADSQEINAKTATVGDALMRTKRLQVGSETFIVLHNQPVVTGLKVLEPVMAGITVNPLLETQFCTADACTWRWFRRGKGEESGGTLVSSE</sequence>
<accession>W2MWJ6</accession>
<dbReference type="VEuPathDB" id="FungiDB:PPTG_23603"/>
<name>W2MWJ6_PHYNI</name>
<evidence type="ECO:0000313" key="1">
    <source>
        <dbReference type="EMBL" id="ETM39834.1"/>
    </source>
</evidence>
<proteinExistence type="predicted"/>
<dbReference type="Proteomes" id="UP000054532">
    <property type="component" value="Unassembled WGS sequence"/>
</dbReference>